<reference evidence="1 2" key="1">
    <citation type="journal article" date="2019" name="Int. J. Syst. Evol. Microbiol.">
        <title>The Global Catalogue of Microorganisms (GCM) 10K type strain sequencing project: providing services to taxonomists for standard genome sequencing and annotation.</title>
        <authorList>
            <consortium name="The Broad Institute Genomics Platform"/>
            <consortium name="The Broad Institute Genome Sequencing Center for Infectious Disease"/>
            <person name="Wu L."/>
            <person name="Ma J."/>
        </authorList>
    </citation>
    <scope>NUCLEOTIDE SEQUENCE [LARGE SCALE GENOMIC DNA]</scope>
    <source>
        <strain evidence="1 2">JCM 1405</strain>
    </source>
</reference>
<evidence type="ECO:0000313" key="2">
    <source>
        <dbReference type="Proteomes" id="UP001500339"/>
    </source>
</evidence>
<organism evidence="1 2">
    <name type="scientific">Clostridium malenominatum</name>
    <dbReference type="NCBI Taxonomy" id="1539"/>
    <lineage>
        <taxon>Bacteria</taxon>
        <taxon>Bacillati</taxon>
        <taxon>Bacillota</taxon>
        <taxon>Clostridia</taxon>
        <taxon>Eubacteriales</taxon>
        <taxon>Clostridiaceae</taxon>
        <taxon>Clostridium</taxon>
    </lineage>
</organism>
<protein>
    <submittedName>
        <fullName evidence="1">Uncharacterized protein</fullName>
    </submittedName>
</protein>
<sequence>MSKTDNYKENKDIDRSIGLSSFFDNDRSLACTNVRFNACQICKTVELDPSLADVSRLLRVRIRLVNVCPGKEVTLGCIVTDTSGNPLVYKSDTFIATRDRGRVIEDDSIIVDDMKDCNCGPSGVCIDVTRVFTFLLPESNLCSPLDCNVRVIANYTSPGC</sequence>
<proteinExistence type="predicted"/>
<dbReference type="Proteomes" id="UP001500339">
    <property type="component" value="Unassembled WGS sequence"/>
</dbReference>
<dbReference type="RefSeq" id="WP_343769924.1">
    <property type="nucleotide sequence ID" value="NZ_BAAACF010000003.1"/>
</dbReference>
<gene>
    <name evidence="1" type="ORF">GCM10008905_23560</name>
</gene>
<dbReference type="EMBL" id="BAAACF010000003">
    <property type="protein sequence ID" value="GAA0726747.1"/>
    <property type="molecule type" value="Genomic_DNA"/>
</dbReference>
<comment type="caution">
    <text evidence="1">The sequence shown here is derived from an EMBL/GenBank/DDBJ whole genome shotgun (WGS) entry which is preliminary data.</text>
</comment>
<evidence type="ECO:0000313" key="1">
    <source>
        <dbReference type="EMBL" id="GAA0726747.1"/>
    </source>
</evidence>
<keyword evidence="2" id="KW-1185">Reference proteome</keyword>
<accession>A0ABN1J2F4</accession>
<name>A0ABN1J2F4_9CLOT</name>